<evidence type="ECO:0000256" key="2">
    <source>
        <dbReference type="SAM" id="Phobius"/>
    </source>
</evidence>
<keyword evidence="6" id="KW-1185">Reference proteome</keyword>
<dbReference type="EMBL" id="CAADRA010007381">
    <property type="protein sequence ID" value="VFU00772.1"/>
    <property type="molecule type" value="Genomic_DNA"/>
</dbReference>
<feature type="region of interest" description="Disordered" evidence="1">
    <location>
        <begin position="229"/>
        <end position="262"/>
    </location>
</feature>
<dbReference type="Pfam" id="PF14703">
    <property type="entry name" value="PHM7_cyt"/>
    <property type="match status" value="1"/>
</dbReference>
<feature type="transmembrane region" description="Helical" evidence="2">
    <location>
        <begin position="1128"/>
        <end position="1150"/>
    </location>
</feature>
<dbReference type="GO" id="GO:0005886">
    <property type="term" value="C:plasma membrane"/>
    <property type="evidence" value="ECO:0007669"/>
    <property type="project" value="TreeGrafter"/>
</dbReference>
<dbReference type="GO" id="GO:0005227">
    <property type="term" value="F:calcium-activated cation channel activity"/>
    <property type="evidence" value="ECO:0007669"/>
    <property type="project" value="InterPro"/>
</dbReference>
<feature type="transmembrane region" description="Helical" evidence="2">
    <location>
        <begin position="658"/>
        <end position="678"/>
    </location>
</feature>
<evidence type="ECO:0000259" key="3">
    <source>
        <dbReference type="Pfam" id="PF14703"/>
    </source>
</evidence>
<evidence type="ECO:0000313" key="5">
    <source>
        <dbReference type="EMBL" id="VFU00772.1"/>
    </source>
</evidence>
<organism evidence="5 6">
    <name type="scientific">Aphanomyces stellatus</name>
    <dbReference type="NCBI Taxonomy" id="120398"/>
    <lineage>
        <taxon>Eukaryota</taxon>
        <taxon>Sar</taxon>
        <taxon>Stramenopiles</taxon>
        <taxon>Oomycota</taxon>
        <taxon>Saprolegniomycetes</taxon>
        <taxon>Saprolegniales</taxon>
        <taxon>Verrucalvaceae</taxon>
        <taxon>Aphanomyces</taxon>
    </lineage>
</organism>
<dbReference type="PANTHER" id="PTHR13018:SF135">
    <property type="entry name" value="CSC1_OSCA1-LIKE 7TM REGION DOMAIN-CONTAINING PROTEIN"/>
    <property type="match status" value="1"/>
</dbReference>
<feature type="transmembrane region" description="Helical" evidence="2">
    <location>
        <begin position="299"/>
        <end position="325"/>
    </location>
</feature>
<reference evidence="4" key="2">
    <citation type="submission" date="2019-06" db="EMBL/GenBank/DDBJ databases">
        <title>Genomics analysis of Aphanomyces spp. identifies a new class of oomycete effector associated with host adaptation.</title>
        <authorList>
            <person name="Gaulin E."/>
        </authorList>
    </citation>
    <scope>NUCLEOTIDE SEQUENCE</scope>
    <source>
        <strain evidence="4">CBS 578.67</strain>
    </source>
</reference>
<dbReference type="Proteomes" id="UP000332933">
    <property type="component" value="Unassembled WGS sequence"/>
</dbReference>
<feature type="compositionally biased region" description="Polar residues" evidence="1">
    <location>
        <begin position="14"/>
        <end position="32"/>
    </location>
</feature>
<sequence length="1303" mass="143295">MEVAPGTHADDVPSQGTPSTHASVPSSTTKPSPATIPHAETLDTPQPSPSIEPSTWGQPLTFNDFAPPPSAMGRPLSLGDFAPPPTATGGSETFGDFAPPMTAQALPLDCDASGLVVVGQPLSFDAFAPPPIGQPLSFNDFAPAPRHLPPLDGPLNSPQFESMASMAPVLLTHQDQSFAGMPDGFAQPTSPNNGNVFGEDIARNMNTEQWGSQESLLDAAVWTTENTVATSLPPIPDNEPPRLTTAAGAKRPETRQKGSPTKADMISLAKKKAMAERLGAGKSFMKTTMQDISDLGTGIHLYFIFTKYMGVCFLVMSLLALPALIMNVTGHGFETDMIDPMRFCTLSIANLGVNSTMNATTQWCLDNPFTQDPNYVSYITTAFDILFSLAFVGFIAFFNMQIRTAVHDQGDNVTPAKYAIFVRGLPPSATPEQILAHFNALYDPTKPRTIFPMYLGCWGKPYTAKTRAYLTHGGHLSKPVADVEYAHGDEMYLGKWVASVHITHNSGGLLRTFLAMEDLTAKAAELADILTTYKGRTPKKGDEQAIPRLEKQHKKIQDRLVKKTAKMKQLRKQQATAGGGAALHDCNGAFVVFNCVESQRRCIHDYRNSTKMLGHHFQPKALRFQGLHRLIVVPAPEPSDVIWENLEVSARERRLRRYFTNFIAFLLLLLSCGIISIAQSEQQQFAKQQIQNFCSEAVPAIFAGSYDAIANNTWYFEWNKFPDPGVCDDRAFFLSYTNGMNASLPSVTNAHACRSPCLSTLPSLDQTCHTLPCFKPNLATLRSRTCATYEASDVLQCYCEPRLKNAIKLYGIIDGPKKMYKTEVPCQAYLTAYLEKNGAIVLAASVVIVVNLFLQTVLRAFGDFERHISESDFASTLVIKLFFAQMLNTGVIVLLVNANWSNVPLPVGLDAILHGTFKDFVQQWYIAVGVGIATTMLVNTVAPQVAPTLQMFVIYPIMEWFGTQFAVTQKQMNEVYAGPPFDISLRYPLVLNTVFVTMMYCGGIPILLPIASVACFVTYACDKLTLMRLYSVRTAYDEALGQLAASLLPFALLIHLGFSTWMYGNNQFLQSNLLDVTWILGQIGYDHVGNATDVNDAYAAFQNFVAKYDPLKQDGLSSKIFRTNVFPIFFFFVVAFVSIFLSKFVGALLWPILDKTLGLVLRLLSLLGTSAVTTLKHKLSRRKYSKDDATIPQYPDFAGLYEKFTDPALAVDTARGYVRLEGSVVIRKWLMDTPTRDAGDRMRTYEAFAAPVKSYEIAANPKYRNAVEELSKARERMKSSAVAVVDKPATDKGTKASAVVVPM</sequence>
<dbReference type="EMBL" id="VJMH01007355">
    <property type="protein sequence ID" value="KAF0683855.1"/>
    <property type="molecule type" value="Genomic_DNA"/>
</dbReference>
<name>A0A485LPK7_9STRA</name>
<feature type="transmembrane region" description="Helical" evidence="2">
    <location>
        <begin position="873"/>
        <end position="896"/>
    </location>
</feature>
<feature type="region of interest" description="Disordered" evidence="1">
    <location>
        <begin position="1"/>
        <end position="96"/>
    </location>
</feature>
<accession>A0A485LPK7</accession>
<feature type="compositionally biased region" description="Polar residues" evidence="1">
    <location>
        <begin position="43"/>
        <end position="61"/>
    </location>
</feature>
<gene>
    <name evidence="5" type="primary">Aste57867_24130</name>
    <name evidence="4" type="ORF">As57867_024056</name>
    <name evidence="5" type="ORF">ASTE57867_24130</name>
</gene>
<protein>
    <submittedName>
        <fullName evidence="5">Aste57867_24130 protein</fullName>
    </submittedName>
</protein>
<feature type="transmembrane region" description="Helical" evidence="2">
    <location>
        <begin position="375"/>
        <end position="398"/>
    </location>
</feature>
<feature type="transmembrane region" description="Helical" evidence="2">
    <location>
        <begin position="1039"/>
        <end position="1063"/>
    </location>
</feature>
<feature type="domain" description="CSC1/OSCA1-like cytosolic" evidence="3">
    <location>
        <begin position="489"/>
        <end position="645"/>
    </location>
</feature>
<evidence type="ECO:0000256" key="1">
    <source>
        <dbReference type="SAM" id="MobiDB-lite"/>
    </source>
</evidence>
<dbReference type="PANTHER" id="PTHR13018">
    <property type="entry name" value="PROBABLE MEMBRANE PROTEIN DUF221-RELATED"/>
    <property type="match status" value="1"/>
</dbReference>
<keyword evidence="2" id="KW-1133">Transmembrane helix</keyword>
<feature type="transmembrane region" description="Helical" evidence="2">
    <location>
        <begin position="839"/>
        <end position="861"/>
    </location>
</feature>
<dbReference type="OrthoDB" id="192629at2759"/>
<dbReference type="InterPro" id="IPR045122">
    <property type="entry name" value="Csc1-like"/>
</dbReference>
<evidence type="ECO:0000313" key="6">
    <source>
        <dbReference type="Proteomes" id="UP000332933"/>
    </source>
</evidence>
<keyword evidence="2" id="KW-0472">Membrane</keyword>
<feature type="transmembrane region" description="Helical" evidence="2">
    <location>
        <begin position="989"/>
        <end position="1019"/>
    </location>
</feature>
<evidence type="ECO:0000313" key="4">
    <source>
        <dbReference type="EMBL" id="KAF0683855.1"/>
    </source>
</evidence>
<proteinExistence type="predicted"/>
<keyword evidence="2" id="KW-0812">Transmembrane</keyword>
<reference evidence="5 6" key="1">
    <citation type="submission" date="2019-03" db="EMBL/GenBank/DDBJ databases">
        <authorList>
            <person name="Gaulin E."/>
            <person name="Dumas B."/>
        </authorList>
    </citation>
    <scope>NUCLEOTIDE SEQUENCE [LARGE SCALE GENOMIC DNA]</scope>
    <source>
        <strain evidence="5">CBS 568.67</strain>
    </source>
</reference>
<feature type="transmembrane region" description="Helical" evidence="2">
    <location>
        <begin position="924"/>
        <end position="942"/>
    </location>
</feature>
<dbReference type="InterPro" id="IPR027815">
    <property type="entry name" value="CSC1/OSCA1-like_cyt"/>
</dbReference>